<accession>A0A7V8V1X3</accession>
<organism evidence="1 2">
    <name type="scientific">Bremerella alba</name>
    <dbReference type="NCBI Taxonomy" id="980252"/>
    <lineage>
        <taxon>Bacteria</taxon>
        <taxon>Pseudomonadati</taxon>
        <taxon>Planctomycetota</taxon>
        <taxon>Planctomycetia</taxon>
        <taxon>Pirellulales</taxon>
        <taxon>Pirellulaceae</taxon>
        <taxon>Bremerella</taxon>
    </lineage>
</organism>
<name>A0A7V8V1X3_9BACT</name>
<dbReference type="AlphaFoldDB" id="A0A7V8V1X3"/>
<evidence type="ECO:0000313" key="1">
    <source>
        <dbReference type="EMBL" id="MBA2113448.1"/>
    </source>
</evidence>
<dbReference type="Proteomes" id="UP000551616">
    <property type="component" value="Unassembled WGS sequence"/>
</dbReference>
<evidence type="ECO:0000313" key="2">
    <source>
        <dbReference type="Proteomes" id="UP000551616"/>
    </source>
</evidence>
<proteinExistence type="predicted"/>
<protein>
    <submittedName>
        <fullName evidence="1">Uncharacterized protein</fullName>
    </submittedName>
</protein>
<comment type="caution">
    <text evidence="1">The sequence shown here is derived from an EMBL/GenBank/DDBJ whole genome shotgun (WGS) entry which is preliminary data.</text>
</comment>
<gene>
    <name evidence="1" type="ORF">HOV93_05970</name>
</gene>
<dbReference type="Pfam" id="PF05150">
    <property type="entry name" value="Legionella_OMP"/>
    <property type="match status" value="1"/>
</dbReference>
<reference evidence="1 2" key="1">
    <citation type="submission" date="2020-05" db="EMBL/GenBank/DDBJ databases">
        <title>Bremerella alba sp. nov., a novel planctomycete isolated from the surface of the macroalga Fucus spiralis.</title>
        <authorList>
            <person name="Godinho O."/>
            <person name="Botelho R."/>
            <person name="Albuquerque L."/>
            <person name="Wiegand S."/>
            <person name="Da Costa M.S."/>
            <person name="Lobo-Da-Cunha A."/>
            <person name="Jogler C."/>
            <person name="Lage O.M."/>
        </authorList>
    </citation>
    <scope>NUCLEOTIDE SEQUENCE [LARGE SCALE GENOMIC DNA]</scope>
    <source>
        <strain evidence="1 2">FF15</strain>
    </source>
</reference>
<dbReference type="InterPro" id="IPR007825">
    <property type="entry name" value="Major_OMP_Legionella"/>
</dbReference>
<dbReference type="EMBL" id="JABRWO010000001">
    <property type="protein sequence ID" value="MBA2113448.1"/>
    <property type="molecule type" value="Genomic_DNA"/>
</dbReference>
<sequence length="394" mass="43649">MHNRFDNLFEYIRCLRQAFSCRSFVRVFPPMFLLCGMTFASVGLAEVDHAYPVETLDTVMMDASQQVFVEADWLDASSAPRATLTPFAELLTLKLTEGSAENWAQVITPKGTGSLAGTAQLVDAPFGWNAGIRAGVERAWPEQGSGVRLSYTYFSTQATNHAAGEVYSAFLGNFFADNPDGSSFGPKYRSADLDWNVQFHTIDLEIHRTFMISPALTLRPFVGVKSAIIRQDIDSRWYSPIDSSSHDYQFNSAAETLTQDFWGIGPSIGVNALIPLSMTPTHSLQAYVTPSAALMYGNWNFSEVYRTDGPTSTTIPTPSNIEINSDPIHGAATMLRLALGAQWEQPGERVTTRVRLGYEAQVWLNQMQFYSYNMGRLNNLMSLQGGVLEVGFSF</sequence>
<keyword evidence="2" id="KW-1185">Reference proteome</keyword>